<evidence type="ECO:0000256" key="3">
    <source>
        <dbReference type="ARBA" id="ARBA00022763"/>
    </source>
</evidence>
<accession>A0A0U1M9T5</accession>
<gene>
    <name evidence="7" type="ORF">PISL3812_09356</name>
</gene>
<evidence type="ECO:0000256" key="5">
    <source>
        <dbReference type="ARBA" id="ARBA00023242"/>
    </source>
</evidence>
<organism evidence="7 8">
    <name type="scientific">Talaromyces islandicus</name>
    <name type="common">Penicillium islandicum</name>
    <dbReference type="NCBI Taxonomy" id="28573"/>
    <lineage>
        <taxon>Eukaryota</taxon>
        <taxon>Fungi</taxon>
        <taxon>Dikarya</taxon>
        <taxon>Ascomycota</taxon>
        <taxon>Pezizomycotina</taxon>
        <taxon>Eurotiomycetes</taxon>
        <taxon>Eurotiomycetidae</taxon>
        <taxon>Eurotiales</taxon>
        <taxon>Trichocomaceae</taxon>
        <taxon>Talaromyces</taxon>
        <taxon>Talaromyces sect. Islandici</taxon>
    </lineage>
</organism>
<evidence type="ECO:0000256" key="1">
    <source>
        <dbReference type="ARBA" id="ARBA00004123"/>
    </source>
</evidence>
<evidence type="ECO:0000256" key="4">
    <source>
        <dbReference type="ARBA" id="ARBA00023204"/>
    </source>
</evidence>
<proteinExistence type="inferred from homology"/>
<name>A0A0U1M9T5_TALIS</name>
<protein>
    <recommendedName>
        <fullName evidence="9">DNA repair protein Rad1</fullName>
    </recommendedName>
</protein>
<dbReference type="Gene3D" id="3.70.10.10">
    <property type="match status" value="1"/>
</dbReference>
<dbReference type="AlphaFoldDB" id="A0A0U1M9T5"/>
<dbReference type="FunFam" id="3.70.10.10:FF:000014">
    <property type="entry name" value="DNA repair protein Rad1, putative"/>
    <property type="match status" value="1"/>
</dbReference>
<sequence>MEPIFSAVSNNANHLYTLLRCIGFASKASVQITPDGIRFSVEENRVMQGLAFLDKALFTTYTFNPPTTGQDTNDVDDDEQDDIVHPQFLVSLSALLETLQIFGIGDTNLPSSSFSNPAPQSSAVGAFTNPALLLGRSCTLRYQNIGSPLSITLSESGITTTCELTTYESDDPSFGTAAGELDIPLQRDAIIMKIIMRSAWLHNAITELDGTNPTILSISASSKKEPFFALSGSGGPFSESTVEFSIDKNNNDNDFNHKPLTGNEETSSRRGKLAPTVTETFQVNPPSSMGSRVKENYRFALIRKAARAMAAATKVSIRGDIQGVLGMQFMIELGDDVNASGGNPASDGISRNVSFVDFRFVPLIDEDDGEEEDEMTSF</sequence>
<comment type="subcellular location">
    <subcellularLocation>
        <location evidence="1">Nucleus</location>
    </subcellularLocation>
</comment>
<evidence type="ECO:0000256" key="2">
    <source>
        <dbReference type="ARBA" id="ARBA00010991"/>
    </source>
</evidence>
<dbReference type="EMBL" id="CVMT01000012">
    <property type="protein sequence ID" value="CRG92299.1"/>
    <property type="molecule type" value="Genomic_DNA"/>
</dbReference>
<reference evidence="7 8" key="1">
    <citation type="submission" date="2015-04" db="EMBL/GenBank/DDBJ databases">
        <authorList>
            <person name="Syromyatnikov M.Y."/>
            <person name="Popov V.N."/>
        </authorList>
    </citation>
    <scope>NUCLEOTIDE SEQUENCE [LARGE SCALE GENOMIC DNA]</scope>
    <source>
        <strain evidence="7">WF-38-12</strain>
    </source>
</reference>
<dbReference type="GO" id="GO:0000077">
    <property type="term" value="P:DNA damage checkpoint signaling"/>
    <property type="evidence" value="ECO:0007669"/>
    <property type="project" value="InterPro"/>
</dbReference>
<keyword evidence="8" id="KW-1185">Reference proteome</keyword>
<evidence type="ECO:0008006" key="9">
    <source>
        <dbReference type="Google" id="ProtNLM"/>
    </source>
</evidence>
<dbReference type="Proteomes" id="UP000054383">
    <property type="component" value="Unassembled WGS sequence"/>
</dbReference>
<dbReference type="PANTHER" id="PTHR10870:SF0">
    <property type="entry name" value="CELL CYCLE CHECKPOINT PROTEIN RAD1"/>
    <property type="match status" value="1"/>
</dbReference>
<dbReference type="GO" id="GO:0030896">
    <property type="term" value="C:checkpoint clamp complex"/>
    <property type="evidence" value="ECO:0007669"/>
    <property type="project" value="TreeGrafter"/>
</dbReference>
<feature type="region of interest" description="Disordered" evidence="6">
    <location>
        <begin position="249"/>
        <end position="272"/>
    </location>
</feature>
<keyword evidence="4" id="KW-0234">DNA repair</keyword>
<comment type="similarity">
    <text evidence="2">Belongs to the rad1 family.</text>
</comment>
<evidence type="ECO:0000313" key="8">
    <source>
        <dbReference type="Proteomes" id="UP000054383"/>
    </source>
</evidence>
<dbReference type="PRINTS" id="PR01245">
    <property type="entry name" value="RAD1REC1"/>
</dbReference>
<evidence type="ECO:0000256" key="6">
    <source>
        <dbReference type="SAM" id="MobiDB-lite"/>
    </source>
</evidence>
<dbReference type="Pfam" id="PF02144">
    <property type="entry name" value="Rad1"/>
    <property type="match status" value="1"/>
</dbReference>
<evidence type="ECO:0000313" key="7">
    <source>
        <dbReference type="EMBL" id="CRG92299.1"/>
    </source>
</evidence>
<dbReference type="GO" id="GO:0006281">
    <property type="term" value="P:DNA repair"/>
    <property type="evidence" value="ECO:0007669"/>
    <property type="project" value="UniProtKB-KW"/>
</dbReference>
<dbReference type="STRING" id="28573.A0A0U1M9T5"/>
<keyword evidence="3" id="KW-0227">DNA damage</keyword>
<keyword evidence="5" id="KW-0539">Nucleus</keyword>
<dbReference type="InterPro" id="IPR003021">
    <property type="entry name" value="Rad1_Rec1_Rad17"/>
</dbReference>
<dbReference type="PANTHER" id="PTHR10870">
    <property type="entry name" value="CELL CYCLE CHECKPOINT PROTEIN RAD1"/>
    <property type="match status" value="1"/>
</dbReference>
<dbReference type="OrthoDB" id="337581at2759"/>
<dbReference type="OMA" id="IKTTCEL"/>